<dbReference type="GO" id="GO:0097527">
    <property type="term" value="P:necroptotic signaling pathway"/>
    <property type="evidence" value="ECO:0007669"/>
    <property type="project" value="TreeGrafter"/>
</dbReference>
<dbReference type="PANTHER" id="PTHR44329">
    <property type="entry name" value="SERINE/THREONINE-PROTEIN KINASE TNNI3K-RELATED"/>
    <property type="match status" value="1"/>
</dbReference>
<feature type="compositionally biased region" description="Polar residues" evidence="5">
    <location>
        <begin position="121"/>
        <end position="132"/>
    </location>
</feature>
<dbReference type="Gene3D" id="1.10.510.10">
    <property type="entry name" value="Transferase(Phosphotransferase) domain 1"/>
    <property type="match status" value="1"/>
</dbReference>
<feature type="compositionally biased region" description="Low complexity" evidence="5">
    <location>
        <begin position="149"/>
        <end position="162"/>
    </location>
</feature>
<reference evidence="7" key="1">
    <citation type="submission" date="2021-01" db="UniProtKB">
        <authorList>
            <consortium name="EnsemblMetazoa"/>
        </authorList>
    </citation>
    <scope>IDENTIFICATION</scope>
</reference>
<dbReference type="InterPro" id="IPR000719">
    <property type="entry name" value="Prot_kinase_dom"/>
</dbReference>
<evidence type="ECO:0000256" key="3">
    <source>
        <dbReference type="PROSITE-ProRule" id="PRU10141"/>
    </source>
</evidence>
<sequence length="963" mass="109531">MNQNPENIKSSPRRTRQQTRNSPNSKLFNAAWPKPPTNPTKKSHIKTVDHEPFTRSWNEWRQKQSECAVEDMEVDSFDVNTPTTLPNPVATKPSATRSISVNELKPASDGRPLLRARRSQSDQTNPPNSVTSPFKPISSKVKKAPEPLTATTPATSSTAISNTKKKASSTPKSLFIVIHVNQVQLGSIKGPATSPVKVYADKFIIQMEDESSKKEISFRVPCKDIQTLSVSLLKKPFILSFATKTIHYISGGPQKTKSKSHAASEMKVCLNLAYDEHVPVDVKDDLKELFVVRLAEQNLWPVEDNKTMVADASKAVNKTPVKREHPKEIEPEEEETKSTGKTSIKKNDKQQTQPQVTQKKEVIEVKAIPPKVSNSEDKKIVDLTDEAKLSPKTMLSVRKRTTSLKISPEKLSSSLDSNQFKVARRCNFEESDSLEERIKTLEHEAAHYQMLAAQQRMIIQSLESNARQDAQQAENYSQMLKEERDVLNEEFTNKQNEITSVLNNLKIEKDLVKALESQLKSCRDEITLKDNIVAGKNDALRVREETILELRSRVRTLSTAEQERRNNDTETVSLEEYTELEQRRQRVQADRDRFETNLQRTVYELDLERSSKNTLQAQFDTLQNENRNKRDMINTLRIDYEQMVRQKDSQIQNLQSTSQSQTSQQVQELRNELENNRIQIEELQSELADTKSQLEIQIQLNTPNTSGDSPSRDWILGRGEITITDTVLGTGAWGNVKNGKFRGTDVAVKQIHLLILSPHNRRLFEREMSIASRCRHPCLVQFIGATNDDGTPLFVMELLKTDLRSVLTRNPLSNDECLNIGYDIIRAIVYLHKSKPVPIIHRDISSSNILLYHGENGWRAKLSDYGAANFLRLSMTRHPGALLYSAPEASTIDQSTKLDVYSFGVLFCEMCTRELPVPENRREQVMSVGNTGYRTLINNCLRRDVEKRLNSSGVLQVFEEWMK</sequence>
<evidence type="ECO:0000256" key="4">
    <source>
        <dbReference type="SAM" id="Coils"/>
    </source>
</evidence>
<protein>
    <recommendedName>
        <fullName evidence="6">Protein kinase domain-containing protein</fullName>
    </recommendedName>
</protein>
<dbReference type="PROSITE" id="PS00107">
    <property type="entry name" value="PROTEIN_KINASE_ATP"/>
    <property type="match status" value="1"/>
</dbReference>
<dbReference type="SUPFAM" id="SSF56112">
    <property type="entry name" value="Protein kinase-like (PK-like)"/>
    <property type="match status" value="1"/>
</dbReference>
<dbReference type="InterPro" id="IPR051681">
    <property type="entry name" value="Ser/Thr_Kinases-Pseudokinases"/>
</dbReference>
<evidence type="ECO:0000313" key="8">
    <source>
        <dbReference type="Proteomes" id="UP000594262"/>
    </source>
</evidence>
<organism evidence="7 8">
    <name type="scientific">Clytia hemisphaerica</name>
    <dbReference type="NCBI Taxonomy" id="252671"/>
    <lineage>
        <taxon>Eukaryota</taxon>
        <taxon>Metazoa</taxon>
        <taxon>Cnidaria</taxon>
        <taxon>Hydrozoa</taxon>
        <taxon>Hydroidolina</taxon>
        <taxon>Leptothecata</taxon>
        <taxon>Obeliida</taxon>
        <taxon>Clytiidae</taxon>
        <taxon>Clytia</taxon>
    </lineage>
</organism>
<keyword evidence="4" id="KW-0175">Coiled coil</keyword>
<dbReference type="PROSITE" id="PS50011">
    <property type="entry name" value="PROTEIN_KINASE_DOM"/>
    <property type="match status" value="1"/>
</dbReference>
<name>A0A7M5X6R6_9CNID</name>
<evidence type="ECO:0000256" key="2">
    <source>
        <dbReference type="ARBA" id="ARBA00022840"/>
    </source>
</evidence>
<dbReference type="PROSITE" id="PS00109">
    <property type="entry name" value="PROTEIN_KINASE_TYR"/>
    <property type="match status" value="1"/>
</dbReference>
<dbReference type="OrthoDB" id="5963884at2759"/>
<dbReference type="GeneID" id="136811790"/>
<feature type="binding site" evidence="3">
    <location>
        <position position="749"/>
    </location>
    <ligand>
        <name>ATP</name>
        <dbReference type="ChEBI" id="CHEBI:30616"/>
    </ligand>
</feature>
<dbReference type="AlphaFoldDB" id="A0A7M5X6R6"/>
<proteinExistence type="predicted"/>
<feature type="compositionally biased region" description="Polar residues" evidence="5">
    <location>
        <begin position="1"/>
        <end position="10"/>
    </location>
</feature>
<dbReference type="InterPro" id="IPR008266">
    <property type="entry name" value="Tyr_kinase_AS"/>
</dbReference>
<dbReference type="InterPro" id="IPR017441">
    <property type="entry name" value="Protein_kinase_ATP_BS"/>
</dbReference>
<feature type="coiled-coil region" evidence="4">
    <location>
        <begin position="431"/>
        <end position="525"/>
    </location>
</feature>
<evidence type="ECO:0000259" key="6">
    <source>
        <dbReference type="PROSITE" id="PS50011"/>
    </source>
</evidence>
<accession>A0A7M5X6R6</accession>
<dbReference type="RefSeq" id="XP_066924518.1">
    <property type="nucleotide sequence ID" value="XM_067068417.1"/>
</dbReference>
<feature type="domain" description="Protein kinase" evidence="6">
    <location>
        <begin position="722"/>
        <end position="962"/>
    </location>
</feature>
<feature type="coiled-coil region" evidence="4">
    <location>
        <begin position="577"/>
        <end position="632"/>
    </location>
</feature>
<feature type="compositionally biased region" description="Basic and acidic residues" evidence="5">
    <location>
        <begin position="46"/>
        <end position="57"/>
    </location>
</feature>
<keyword evidence="1 3" id="KW-0547">Nucleotide-binding</keyword>
<dbReference type="InterPro" id="IPR011009">
    <property type="entry name" value="Kinase-like_dom_sf"/>
</dbReference>
<dbReference type="EnsemblMetazoa" id="CLYHEMT018434.1">
    <property type="protein sequence ID" value="CLYHEMP018434.1"/>
    <property type="gene ID" value="CLYHEMG018434"/>
</dbReference>
<dbReference type="Gene3D" id="3.30.200.20">
    <property type="entry name" value="Phosphorylase Kinase, domain 1"/>
    <property type="match status" value="1"/>
</dbReference>
<dbReference type="Proteomes" id="UP000594262">
    <property type="component" value="Unplaced"/>
</dbReference>
<feature type="compositionally biased region" description="Polar residues" evidence="5">
    <location>
        <begin position="18"/>
        <end position="27"/>
    </location>
</feature>
<dbReference type="Pfam" id="PF00069">
    <property type="entry name" value="Pkinase"/>
    <property type="match status" value="1"/>
</dbReference>
<feature type="compositionally biased region" description="Low complexity" evidence="5">
    <location>
        <begin position="649"/>
        <end position="667"/>
    </location>
</feature>
<feature type="region of interest" description="Disordered" evidence="5">
    <location>
        <begin position="313"/>
        <end position="360"/>
    </location>
</feature>
<keyword evidence="2 3" id="KW-0067">ATP-binding</keyword>
<feature type="region of interest" description="Disordered" evidence="5">
    <location>
        <begin position="649"/>
        <end position="669"/>
    </location>
</feature>
<keyword evidence="8" id="KW-1185">Reference proteome</keyword>
<dbReference type="GO" id="GO:0004672">
    <property type="term" value="F:protein kinase activity"/>
    <property type="evidence" value="ECO:0007669"/>
    <property type="project" value="InterPro"/>
</dbReference>
<evidence type="ECO:0000256" key="1">
    <source>
        <dbReference type="ARBA" id="ARBA00022741"/>
    </source>
</evidence>
<dbReference type="PANTHER" id="PTHR44329:SF298">
    <property type="entry name" value="MIXED LINEAGE KINASE DOMAIN-LIKE PROTEIN"/>
    <property type="match status" value="1"/>
</dbReference>
<evidence type="ECO:0000313" key="7">
    <source>
        <dbReference type="EnsemblMetazoa" id="CLYHEMP018434.1"/>
    </source>
</evidence>
<feature type="region of interest" description="Disordered" evidence="5">
    <location>
        <begin position="102"/>
        <end position="165"/>
    </location>
</feature>
<dbReference type="GO" id="GO:0005524">
    <property type="term" value="F:ATP binding"/>
    <property type="evidence" value="ECO:0007669"/>
    <property type="project" value="UniProtKB-UniRule"/>
</dbReference>
<evidence type="ECO:0000256" key="5">
    <source>
        <dbReference type="SAM" id="MobiDB-lite"/>
    </source>
</evidence>
<feature type="region of interest" description="Disordered" evidence="5">
    <location>
        <begin position="1"/>
        <end position="57"/>
    </location>
</feature>